<gene>
    <name evidence="2" type="ORF">DY000_02004094</name>
</gene>
<evidence type="ECO:0000313" key="3">
    <source>
        <dbReference type="Proteomes" id="UP000266723"/>
    </source>
</evidence>
<protein>
    <submittedName>
        <fullName evidence="2">Uncharacterized protein</fullName>
    </submittedName>
</protein>
<evidence type="ECO:0000313" key="2">
    <source>
        <dbReference type="EMBL" id="KAF3548931.1"/>
    </source>
</evidence>
<reference evidence="2 3" key="1">
    <citation type="journal article" date="2020" name="BMC Genomics">
        <title>Intraspecific diversification of the crop wild relative Brassica cretica Lam. using demographic model selection.</title>
        <authorList>
            <person name="Kioukis A."/>
            <person name="Michalopoulou V.A."/>
            <person name="Briers L."/>
            <person name="Pirintsos S."/>
            <person name="Studholme D.J."/>
            <person name="Pavlidis P."/>
            <person name="Sarris P.F."/>
        </authorList>
    </citation>
    <scope>NUCLEOTIDE SEQUENCE [LARGE SCALE GENOMIC DNA]</scope>
    <source>
        <strain evidence="3">cv. PFS-1207/04</strain>
    </source>
</reference>
<keyword evidence="3" id="KW-1185">Reference proteome</keyword>
<evidence type="ECO:0000256" key="1">
    <source>
        <dbReference type="SAM" id="MobiDB-lite"/>
    </source>
</evidence>
<organism evidence="2 3">
    <name type="scientific">Brassica cretica</name>
    <name type="common">Mustard</name>
    <dbReference type="NCBI Taxonomy" id="69181"/>
    <lineage>
        <taxon>Eukaryota</taxon>
        <taxon>Viridiplantae</taxon>
        <taxon>Streptophyta</taxon>
        <taxon>Embryophyta</taxon>
        <taxon>Tracheophyta</taxon>
        <taxon>Spermatophyta</taxon>
        <taxon>Magnoliopsida</taxon>
        <taxon>eudicotyledons</taxon>
        <taxon>Gunneridae</taxon>
        <taxon>Pentapetalae</taxon>
        <taxon>rosids</taxon>
        <taxon>malvids</taxon>
        <taxon>Brassicales</taxon>
        <taxon>Brassicaceae</taxon>
        <taxon>Brassiceae</taxon>
        <taxon>Brassica</taxon>
    </lineage>
</organism>
<proteinExistence type="predicted"/>
<comment type="caution">
    <text evidence="2">The sequence shown here is derived from an EMBL/GenBank/DDBJ whole genome shotgun (WGS) entry which is preliminary data.</text>
</comment>
<sequence>MVEKVERDRSCCFSSKDYQRERALPPQITPKIETPVYEQRQEGVEKYPDQDLVLLTFCIQEQVVKQMRSAGEELDLDPLESVKRNNTKARDPNSDANSQLQMMKLALTCKLKGVETSNGYESEKETSFEGSIIEGRC</sequence>
<name>A0ABQ7C9M6_BRACR</name>
<feature type="region of interest" description="Disordered" evidence="1">
    <location>
        <begin position="70"/>
        <end position="97"/>
    </location>
</feature>
<dbReference type="Proteomes" id="UP000266723">
    <property type="component" value="Unassembled WGS sequence"/>
</dbReference>
<dbReference type="EMBL" id="QGKV02000832">
    <property type="protein sequence ID" value="KAF3548931.1"/>
    <property type="molecule type" value="Genomic_DNA"/>
</dbReference>
<feature type="compositionally biased region" description="Basic and acidic residues" evidence="1">
    <location>
        <begin position="80"/>
        <end position="93"/>
    </location>
</feature>
<accession>A0ABQ7C9M6</accession>